<keyword evidence="1" id="KW-0560">Oxidoreductase</keyword>
<dbReference type="EC" id="1.2.1.84" evidence="1"/>
<dbReference type="SUPFAM" id="SSF51735">
    <property type="entry name" value="NAD(P)-binding Rossmann-fold domains"/>
    <property type="match status" value="1"/>
</dbReference>
<organism evidence="3 4">
    <name type="scientific">Frankliniella occidentalis</name>
    <name type="common">Western flower thrips</name>
    <name type="synonym">Euthrips occidentalis</name>
    <dbReference type="NCBI Taxonomy" id="133901"/>
    <lineage>
        <taxon>Eukaryota</taxon>
        <taxon>Metazoa</taxon>
        <taxon>Ecdysozoa</taxon>
        <taxon>Arthropoda</taxon>
        <taxon>Hexapoda</taxon>
        <taxon>Insecta</taxon>
        <taxon>Pterygota</taxon>
        <taxon>Neoptera</taxon>
        <taxon>Paraneoptera</taxon>
        <taxon>Thysanoptera</taxon>
        <taxon>Terebrantia</taxon>
        <taxon>Thripoidea</taxon>
        <taxon>Thripidae</taxon>
        <taxon>Frankliniella</taxon>
    </lineage>
</organism>
<keyword evidence="1" id="KW-0443">Lipid metabolism</keyword>
<comment type="similarity">
    <text evidence="1">Belongs to the fatty acyl-CoA reductase family.</text>
</comment>
<dbReference type="PANTHER" id="PTHR11011">
    <property type="entry name" value="MALE STERILITY PROTEIN 2-RELATED"/>
    <property type="match status" value="1"/>
</dbReference>
<name>A0A6J1TS87_FRAOC</name>
<comment type="catalytic activity">
    <reaction evidence="1">
        <text>a long-chain fatty acyl-CoA + 2 NADPH + 2 H(+) = a long-chain primary fatty alcohol + 2 NADP(+) + CoA</text>
        <dbReference type="Rhea" id="RHEA:52716"/>
        <dbReference type="ChEBI" id="CHEBI:15378"/>
        <dbReference type="ChEBI" id="CHEBI:57287"/>
        <dbReference type="ChEBI" id="CHEBI:57783"/>
        <dbReference type="ChEBI" id="CHEBI:58349"/>
        <dbReference type="ChEBI" id="CHEBI:77396"/>
        <dbReference type="ChEBI" id="CHEBI:83139"/>
        <dbReference type="EC" id="1.2.1.84"/>
    </reaction>
</comment>
<evidence type="ECO:0000259" key="2">
    <source>
        <dbReference type="Pfam" id="PF07993"/>
    </source>
</evidence>
<keyword evidence="1" id="KW-0444">Lipid biosynthesis</keyword>
<evidence type="ECO:0000256" key="1">
    <source>
        <dbReference type="RuleBase" id="RU363097"/>
    </source>
</evidence>
<dbReference type="RefSeq" id="XP_026293546.2">
    <property type="nucleotide sequence ID" value="XM_026437761.2"/>
</dbReference>
<dbReference type="OrthoDB" id="429813at2759"/>
<protein>
    <recommendedName>
        <fullName evidence="1">Fatty acyl-CoA reductase</fullName>
        <ecNumber evidence="1">1.2.1.84</ecNumber>
    </recommendedName>
</protein>
<reference evidence="4" key="1">
    <citation type="submission" date="2025-08" db="UniProtKB">
        <authorList>
            <consortium name="RefSeq"/>
        </authorList>
    </citation>
    <scope>IDENTIFICATION</scope>
    <source>
        <tissue evidence="4">Whole organism</tissue>
    </source>
</reference>
<comment type="function">
    <text evidence="1">Catalyzes the reduction of fatty acyl-CoA to fatty alcohols.</text>
</comment>
<dbReference type="GO" id="GO:0035336">
    <property type="term" value="P:long-chain fatty-acyl-CoA metabolic process"/>
    <property type="evidence" value="ECO:0007669"/>
    <property type="project" value="TreeGrafter"/>
</dbReference>
<dbReference type="Gene3D" id="3.40.50.720">
    <property type="entry name" value="NAD(P)-binding Rossmann-like Domain"/>
    <property type="match status" value="1"/>
</dbReference>
<feature type="domain" description="Thioester reductase (TE)" evidence="2">
    <location>
        <begin position="14"/>
        <end position="276"/>
    </location>
</feature>
<keyword evidence="3" id="KW-1185">Reference proteome</keyword>
<dbReference type="KEGG" id="foc:113217732"/>
<dbReference type="CDD" id="cd05236">
    <property type="entry name" value="FAR-N_SDR_e"/>
    <property type="match status" value="1"/>
</dbReference>
<proteinExistence type="inferred from homology"/>
<dbReference type="InterPro" id="IPR026055">
    <property type="entry name" value="FAR"/>
</dbReference>
<keyword evidence="1" id="KW-0521">NADP</keyword>
<dbReference type="InterPro" id="IPR036291">
    <property type="entry name" value="NAD(P)-bd_dom_sf"/>
</dbReference>
<evidence type="ECO:0000313" key="4">
    <source>
        <dbReference type="RefSeq" id="XP_026293546.2"/>
    </source>
</evidence>
<dbReference type="AlphaFoldDB" id="A0A6J1TS87"/>
<dbReference type="Pfam" id="PF07993">
    <property type="entry name" value="NAD_binding_4"/>
    <property type="match status" value="1"/>
</dbReference>
<sequence length="395" mass="43107">MDIPDFYRGRSVLVTGVTGFVGKAIVEKLLRCCPDVERIYVLVRAKRGVDPRERISKVLRMDVFADLPVERVTPVAGDVSLPNLGLNIEDYDAVVSNVSVVLHSAATVSFVEPLPVAVLLNVQAIQHIMQLSRSMRNLASVIHVSTAYSNCDRKDVGEEIYAPPVSVKEMLRRAQEEGEQLEKESSRLIGKRPNTYTFTKALAENLWAEDARDLPVAIVRPSIIGWAWRDPAPGWVDNTNSIVGPFSAIASGTTRSIHCDPTKVCDLIPVDVVVNVVLAAAWSTALERPPLIAEAHRDPGRAAPRAGAVPAVYNCVSSASNPVTWGKLLEDWLAAVRASPSPSALWWPDCTFTPSWIGHGVRVACLMIAPAFLFDLVAAPLLGRPATYVFHVLRL</sequence>
<accession>A0A6J1TS87</accession>
<gene>
    <name evidence="4" type="primary">LOC113217732</name>
</gene>
<dbReference type="GO" id="GO:0005777">
    <property type="term" value="C:peroxisome"/>
    <property type="evidence" value="ECO:0007669"/>
    <property type="project" value="TreeGrafter"/>
</dbReference>
<dbReference type="GO" id="GO:0080019">
    <property type="term" value="F:alcohol-forming very long-chain fatty acyl-CoA reductase activity"/>
    <property type="evidence" value="ECO:0007669"/>
    <property type="project" value="InterPro"/>
</dbReference>
<dbReference type="PANTHER" id="PTHR11011:SF45">
    <property type="entry name" value="FATTY ACYL-COA REDUCTASE CG8306-RELATED"/>
    <property type="match status" value="1"/>
</dbReference>
<dbReference type="InterPro" id="IPR013120">
    <property type="entry name" value="FAR_NAD-bd"/>
</dbReference>
<dbReference type="GeneID" id="113217732"/>
<evidence type="ECO:0000313" key="3">
    <source>
        <dbReference type="Proteomes" id="UP000504606"/>
    </source>
</evidence>
<dbReference type="GO" id="GO:0102965">
    <property type="term" value="F:alcohol-forming long-chain fatty acyl-CoA reductase activity"/>
    <property type="evidence" value="ECO:0007669"/>
    <property type="project" value="UniProtKB-EC"/>
</dbReference>
<dbReference type="Proteomes" id="UP000504606">
    <property type="component" value="Unplaced"/>
</dbReference>